<dbReference type="Pfam" id="PF07833">
    <property type="entry name" value="Cu_amine_oxidN1"/>
    <property type="match status" value="1"/>
</dbReference>
<protein>
    <recommendedName>
        <fullName evidence="1">Copper amine oxidase-like N-terminal domain-containing protein</fullName>
    </recommendedName>
</protein>
<dbReference type="EMBL" id="AP012051">
    <property type="protein sequence ID" value="BAL80776.1"/>
    <property type="molecule type" value="Genomic_DNA"/>
</dbReference>
<sequence>MKKIVLIVVASLLMFALVSAVYASSGSKNILVTFRNIKIVINGEPKLSSQEPFIYNGSIYVPLRFISESLGMSVKWDGPTNTVDIEPLPNTVTIKSEPVPGAEITVEQCPGPVVIFKKKTCKTDESGNFSITFSKSELAAMGDQTDILLTINVKDSARYSLEDVASNRIVVRLLRSKGPTYNFTLLWNQNTAQNKANKGSFAVNPKAQT</sequence>
<evidence type="ECO:0000259" key="1">
    <source>
        <dbReference type="Pfam" id="PF07833"/>
    </source>
</evidence>
<dbReference type="AlphaFoldDB" id="A0A7U6GE88"/>
<dbReference type="InterPro" id="IPR012854">
    <property type="entry name" value="Cu_amine_oxidase-like_N"/>
</dbReference>
<dbReference type="InterPro" id="IPR036582">
    <property type="entry name" value="Mao_N_sf"/>
</dbReference>
<accession>A0A7U6GE88</accession>
<reference evidence="2 3" key="1">
    <citation type="submission" date="2011-01" db="EMBL/GenBank/DDBJ databases">
        <title>Whole genome sequence of Caldisericum exile AZM16c01.</title>
        <authorList>
            <person name="Narita-Yamada S."/>
            <person name="Kawakoshi A."/>
            <person name="Nakamura S."/>
            <person name="Sasagawa M."/>
            <person name="Fukada J."/>
            <person name="Sekine M."/>
            <person name="Kato Y."/>
            <person name="Fukai R."/>
            <person name="Sasaki K."/>
            <person name="Hanamaki A."/>
            <person name="Narita H."/>
            <person name="Konno Y."/>
            <person name="Mori K."/>
            <person name="Yamazaki S."/>
            <person name="Suzuki K."/>
            <person name="Fujita N."/>
        </authorList>
    </citation>
    <scope>NUCLEOTIDE SEQUENCE [LARGE SCALE GENOMIC DNA]</scope>
    <source>
        <strain evidence="3">DSM 21853 / NBRC 104410 / AZM16c01</strain>
    </source>
</reference>
<dbReference type="Proteomes" id="UP000004793">
    <property type="component" value="Chromosome"/>
</dbReference>
<dbReference type="OrthoDB" id="9783944at2"/>
<name>A0A7U6GE88_CALEA</name>
<dbReference type="Gene3D" id="3.30.457.10">
    <property type="entry name" value="Copper amine oxidase-like, N-terminal domain"/>
    <property type="match status" value="1"/>
</dbReference>
<dbReference type="SUPFAM" id="SSF55383">
    <property type="entry name" value="Copper amine oxidase, domain N"/>
    <property type="match status" value="1"/>
</dbReference>
<evidence type="ECO:0000313" key="3">
    <source>
        <dbReference type="Proteomes" id="UP000004793"/>
    </source>
</evidence>
<organism evidence="2 3">
    <name type="scientific">Caldisericum exile (strain DSM 21853 / NBRC 104410 / AZM16c01)</name>
    <dbReference type="NCBI Taxonomy" id="511051"/>
    <lineage>
        <taxon>Bacteria</taxon>
        <taxon>Pseudomonadati</taxon>
        <taxon>Caldisericota/Cryosericota group</taxon>
        <taxon>Caldisericota</taxon>
        <taxon>Caldisericia</taxon>
        <taxon>Caldisericales</taxon>
        <taxon>Caldisericaceae</taxon>
        <taxon>Caldisericum</taxon>
    </lineage>
</organism>
<dbReference type="KEGG" id="cex:CSE_06500"/>
<keyword evidence="3" id="KW-1185">Reference proteome</keyword>
<evidence type="ECO:0000313" key="2">
    <source>
        <dbReference type="EMBL" id="BAL80776.1"/>
    </source>
</evidence>
<dbReference type="RefSeq" id="WP_014453180.1">
    <property type="nucleotide sequence ID" value="NC_017096.1"/>
</dbReference>
<proteinExistence type="predicted"/>
<gene>
    <name evidence="2" type="ordered locus">CSE_06500</name>
</gene>
<feature type="domain" description="Copper amine oxidase-like N-terminal" evidence="1">
    <location>
        <begin position="20"/>
        <end position="85"/>
    </location>
</feature>